<dbReference type="EMBL" id="CAIIXF020000011">
    <property type="protein sequence ID" value="CAH1799647.1"/>
    <property type="molecule type" value="Genomic_DNA"/>
</dbReference>
<keyword evidence="6" id="KW-0406">Ion transport</keyword>
<protein>
    <recommendedName>
        <fullName evidence="6">Bestrophin homolog</fullName>
    </recommendedName>
</protein>
<evidence type="ECO:0000313" key="9">
    <source>
        <dbReference type="Proteomes" id="UP000749559"/>
    </source>
</evidence>
<dbReference type="InterPro" id="IPR021134">
    <property type="entry name" value="Bestrophin-like"/>
</dbReference>
<keyword evidence="6" id="KW-0868">Chloride</keyword>
<evidence type="ECO:0000256" key="7">
    <source>
        <dbReference type="SAM" id="MobiDB-lite"/>
    </source>
</evidence>
<feature type="compositionally biased region" description="Low complexity" evidence="7">
    <location>
        <begin position="343"/>
        <end position="353"/>
    </location>
</feature>
<evidence type="ECO:0000256" key="3">
    <source>
        <dbReference type="ARBA" id="ARBA00022989"/>
    </source>
</evidence>
<dbReference type="PANTHER" id="PTHR10736">
    <property type="entry name" value="BESTROPHIN"/>
    <property type="match status" value="1"/>
</dbReference>
<evidence type="ECO:0000256" key="1">
    <source>
        <dbReference type="ARBA" id="ARBA00004370"/>
    </source>
</evidence>
<proteinExistence type="inferred from homology"/>
<evidence type="ECO:0000256" key="6">
    <source>
        <dbReference type="RuleBase" id="RU363126"/>
    </source>
</evidence>
<keyword evidence="6" id="KW-1003">Cell membrane</keyword>
<name>A0A8J1TBN6_OWEFU</name>
<keyword evidence="6" id="KW-0813">Transport</keyword>
<evidence type="ECO:0000256" key="2">
    <source>
        <dbReference type="ARBA" id="ARBA00022692"/>
    </source>
</evidence>
<comment type="caution">
    <text evidence="8">The sequence shown here is derived from an EMBL/GenBank/DDBJ whole genome shotgun (WGS) entry which is preliminary data.</text>
</comment>
<gene>
    <name evidence="8" type="ORF">OFUS_LOCUS23630</name>
</gene>
<evidence type="ECO:0000256" key="4">
    <source>
        <dbReference type="ARBA" id="ARBA00023136"/>
    </source>
</evidence>
<sequence length="474" mass="52818">MTKEEKKIMDELPTSHNKYWLPLMWFSCLVTQARQEKRIKDDISYNSLLQGLHDYRGCCGMLYSYDWISVPIVYTQVTTLAVYIFFLASIFGRQFLDPAQNIEGYEVDLYVPVFTMLQFFFYMGWLKVAEVLVNPFGEDDDDFETNWIIDRNLQVSLFAVDEMYMNFPKLQRDPFFEEDHFQEPDLPYTKASIKTKMNDFMGSTAHVSLSEDDTRFAPMEGIPEGSGGIGGVLNLPSQTMNHCMPSRLPNNILNLEGDNFSYLESKQNSRLDIQNIETPRPNVSALKRLRLGTNEFVSNHVTPAGSFTSILRSPKSLHSARLCIDDEKEPVHPNTYRFHTPESSSVLSPSGSSAIQTPNGSVAQTPNGNLMQIKDLLADTIGRFTVCPTPDGDTNALAGPGLPQTQNEIADNLEAEVCLMGEGSGASVSTPLNAVDQSEGKDCGNNEDMNNCTVNSMVPLLDNIEAGSNGAEMV</sequence>
<organism evidence="8 9">
    <name type="scientific">Owenia fusiformis</name>
    <name type="common">Polychaete worm</name>
    <dbReference type="NCBI Taxonomy" id="6347"/>
    <lineage>
        <taxon>Eukaryota</taxon>
        <taxon>Metazoa</taxon>
        <taxon>Spiralia</taxon>
        <taxon>Lophotrochozoa</taxon>
        <taxon>Annelida</taxon>
        <taxon>Polychaeta</taxon>
        <taxon>Sedentaria</taxon>
        <taxon>Canalipalpata</taxon>
        <taxon>Sabellida</taxon>
        <taxon>Oweniida</taxon>
        <taxon>Oweniidae</taxon>
        <taxon>Owenia</taxon>
    </lineage>
</organism>
<comment type="similarity">
    <text evidence="5 6">Belongs to the anion channel-forming bestrophin (TC 1.A.46) family. Calcium-sensitive chloride channel subfamily.</text>
</comment>
<comment type="function">
    <text evidence="6">Forms chloride channels.</text>
</comment>
<keyword evidence="2 6" id="KW-0812">Transmembrane</keyword>
<keyword evidence="3 6" id="KW-1133">Transmembrane helix</keyword>
<keyword evidence="9" id="KW-1185">Reference proteome</keyword>
<reference evidence="8" key="1">
    <citation type="submission" date="2022-03" db="EMBL/GenBank/DDBJ databases">
        <authorList>
            <person name="Martin C."/>
        </authorList>
    </citation>
    <scope>NUCLEOTIDE SEQUENCE</scope>
</reference>
<dbReference type="AlphaFoldDB" id="A0A8J1TBN6"/>
<dbReference type="PANTHER" id="PTHR10736:SF0">
    <property type="entry name" value="BESTROPHIN HOMOLOG"/>
    <property type="match status" value="1"/>
</dbReference>
<comment type="subcellular location">
    <subcellularLocation>
        <location evidence="6">Cell membrane</location>
        <topology evidence="6">Multi-pass membrane protein</topology>
    </subcellularLocation>
    <subcellularLocation>
        <location evidence="1">Membrane</location>
    </subcellularLocation>
</comment>
<dbReference type="GO" id="GO:0005886">
    <property type="term" value="C:plasma membrane"/>
    <property type="evidence" value="ECO:0007669"/>
    <property type="project" value="UniProtKB-SubCell"/>
</dbReference>
<dbReference type="GO" id="GO:0005254">
    <property type="term" value="F:chloride channel activity"/>
    <property type="evidence" value="ECO:0007669"/>
    <property type="project" value="UniProtKB-KW"/>
</dbReference>
<dbReference type="OrthoDB" id="5877963at2759"/>
<dbReference type="Pfam" id="PF01062">
    <property type="entry name" value="Bestrophin"/>
    <property type="match status" value="1"/>
</dbReference>
<keyword evidence="6" id="KW-0407">Ion channel</keyword>
<accession>A0A8J1TBN6</accession>
<dbReference type="GO" id="GO:0034707">
    <property type="term" value="C:chloride channel complex"/>
    <property type="evidence" value="ECO:0007669"/>
    <property type="project" value="UniProtKB-KW"/>
</dbReference>
<dbReference type="Proteomes" id="UP000749559">
    <property type="component" value="Unassembled WGS sequence"/>
</dbReference>
<evidence type="ECO:0000256" key="5">
    <source>
        <dbReference type="ARBA" id="ARBA00034769"/>
    </source>
</evidence>
<keyword evidence="6" id="KW-0869">Chloride channel</keyword>
<comment type="caution">
    <text evidence="6">Lacks conserved residue(s) required for the propagation of feature annotation.</text>
</comment>
<evidence type="ECO:0000313" key="8">
    <source>
        <dbReference type="EMBL" id="CAH1799647.1"/>
    </source>
</evidence>
<dbReference type="InterPro" id="IPR000615">
    <property type="entry name" value="Bestrophin"/>
</dbReference>
<feature type="region of interest" description="Disordered" evidence="7">
    <location>
        <begin position="339"/>
        <end position="367"/>
    </location>
</feature>
<keyword evidence="4 6" id="KW-0472">Membrane</keyword>
<feature type="compositionally biased region" description="Polar residues" evidence="7">
    <location>
        <begin position="354"/>
        <end position="367"/>
    </location>
</feature>
<feature type="transmembrane region" description="Helical" evidence="6">
    <location>
        <begin position="72"/>
        <end position="95"/>
    </location>
</feature>